<dbReference type="OrthoDB" id="3938460at2759"/>
<feature type="non-terminal residue" evidence="2">
    <location>
        <position position="82"/>
    </location>
</feature>
<gene>
    <name evidence="2" type="ORF">B0A54_18012</name>
</gene>
<evidence type="ECO:0000313" key="3">
    <source>
        <dbReference type="Proteomes" id="UP000310066"/>
    </source>
</evidence>
<evidence type="ECO:0000256" key="1">
    <source>
        <dbReference type="SAM" id="MobiDB-lite"/>
    </source>
</evidence>
<dbReference type="AlphaFoldDB" id="A0A4U0TLF8"/>
<dbReference type="Proteomes" id="UP000310066">
    <property type="component" value="Unassembled WGS sequence"/>
</dbReference>
<sequence length="82" mass="9255">MSSDPEDLALSSDPEDLALSPDESDSSISIYFAILRQKMDQYSTQPQNCYNMDEKGFLVGHLQKVKRIFPKALMQQQTLLGT</sequence>
<dbReference type="STRING" id="329885.A0A4U0TLF8"/>
<evidence type="ECO:0000313" key="2">
    <source>
        <dbReference type="EMBL" id="TKA22667.1"/>
    </source>
</evidence>
<proteinExistence type="predicted"/>
<feature type="region of interest" description="Disordered" evidence="1">
    <location>
        <begin position="1"/>
        <end position="23"/>
    </location>
</feature>
<reference evidence="2 3" key="1">
    <citation type="submission" date="2017-03" db="EMBL/GenBank/DDBJ databases">
        <title>Genomes of endolithic fungi from Antarctica.</title>
        <authorList>
            <person name="Coleine C."/>
            <person name="Masonjones S."/>
            <person name="Stajich J.E."/>
        </authorList>
    </citation>
    <scope>NUCLEOTIDE SEQUENCE [LARGE SCALE GENOMIC DNA]</scope>
    <source>
        <strain evidence="2 3">CCFEE 5311</strain>
    </source>
</reference>
<dbReference type="EMBL" id="NAJP01000265">
    <property type="protein sequence ID" value="TKA22667.1"/>
    <property type="molecule type" value="Genomic_DNA"/>
</dbReference>
<name>A0A4U0TLF8_9PEZI</name>
<organism evidence="2 3">
    <name type="scientific">Friedmanniomyces endolithicus</name>
    <dbReference type="NCBI Taxonomy" id="329885"/>
    <lineage>
        <taxon>Eukaryota</taxon>
        <taxon>Fungi</taxon>
        <taxon>Dikarya</taxon>
        <taxon>Ascomycota</taxon>
        <taxon>Pezizomycotina</taxon>
        <taxon>Dothideomycetes</taxon>
        <taxon>Dothideomycetidae</taxon>
        <taxon>Mycosphaerellales</taxon>
        <taxon>Teratosphaeriaceae</taxon>
        <taxon>Friedmanniomyces</taxon>
    </lineage>
</organism>
<comment type="caution">
    <text evidence="2">The sequence shown here is derived from an EMBL/GenBank/DDBJ whole genome shotgun (WGS) entry which is preliminary data.</text>
</comment>
<protein>
    <submittedName>
        <fullName evidence="2">Uncharacterized protein</fullName>
    </submittedName>
</protein>
<accession>A0A4U0TLF8</accession>